<accession>A0A318UIC8</accession>
<dbReference type="RefSeq" id="WP_110828472.1">
    <property type="nucleotide sequence ID" value="NZ_QKLU01000002.1"/>
</dbReference>
<sequence>MKKIIFLVSILSIVMFQSCKKHDSPGDNYDFSNSLPPYVTIKDLSEVDVAPGDPVSITLQMRTSLQQTVTATYKVEGAINIPNATVVFPLEAKEAKITFNAPANAVVPPATSATAVFTLIKAQTADGRALTIGQDANASLQKVSVVITPP</sequence>
<dbReference type="EMBL" id="QKLU01000002">
    <property type="protein sequence ID" value="PYF75863.1"/>
    <property type="molecule type" value="Genomic_DNA"/>
</dbReference>
<protein>
    <recommendedName>
        <fullName evidence="3">DUF1735 domain-containing protein</fullName>
    </recommendedName>
</protein>
<proteinExistence type="predicted"/>
<evidence type="ECO:0000313" key="1">
    <source>
        <dbReference type="EMBL" id="PYF75863.1"/>
    </source>
</evidence>
<reference evidence="1 2" key="1">
    <citation type="submission" date="2018-06" db="EMBL/GenBank/DDBJ databases">
        <title>Genomic Encyclopedia of Archaeal and Bacterial Type Strains, Phase II (KMG-II): from individual species to whole genera.</title>
        <authorList>
            <person name="Goeker M."/>
        </authorList>
    </citation>
    <scope>NUCLEOTIDE SEQUENCE [LARGE SCALE GENOMIC DNA]</scope>
    <source>
        <strain evidence="1 2">DSM 27372</strain>
    </source>
</reference>
<organism evidence="1 2">
    <name type="scientific">Pedobacter nutrimenti</name>
    <dbReference type="NCBI Taxonomy" id="1241337"/>
    <lineage>
        <taxon>Bacteria</taxon>
        <taxon>Pseudomonadati</taxon>
        <taxon>Bacteroidota</taxon>
        <taxon>Sphingobacteriia</taxon>
        <taxon>Sphingobacteriales</taxon>
        <taxon>Sphingobacteriaceae</taxon>
        <taxon>Pedobacter</taxon>
    </lineage>
</organism>
<dbReference type="AlphaFoldDB" id="A0A318UIC8"/>
<gene>
    <name evidence="1" type="ORF">B0O44_102417</name>
</gene>
<keyword evidence="2" id="KW-1185">Reference proteome</keyword>
<dbReference type="OrthoDB" id="768067at2"/>
<name>A0A318UIC8_9SPHI</name>
<dbReference type="Proteomes" id="UP000248198">
    <property type="component" value="Unassembled WGS sequence"/>
</dbReference>
<dbReference type="PROSITE" id="PS51257">
    <property type="entry name" value="PROKAR_LIPOPROTEIN"/>
    <property type="match status" value="1"/>
</dbReference>
<evidence type="ECO:0008006" key="3">
    <source>
        <dbReference type="Google" id="ProtNLM"/>
    </source>
</evidence>
<evidence type="ECO:0000313" key="2">
    <source>
        <dbReference type="Proteomes" id="UP000248198"/>
    </source>
</evidence>
<comment type="caution">
    <text evidence="1">The sequence shown here is derived from an EMBL/GenBank/DDBJ whole genome shotgun (WGS) entry which is preliminary data.</text>
</comment>